<accession>A0A9D2RKM9</accession>
<evidence type="ECO:0000313" key="1">
    <source>
        <dbReference type="EMBL" id="HJB07564.1"/>
    </source>
</evidence>
<comment type="caution">
    <text evidence="1">The sequence shown here is derived from an EMBL/GenBank/DDBJ whole genome shotgun (WGS) entry which is preliminary data.</text>
</comment>
<dbReference type="Proteomes" id="UP000886804">
    <property type="component" value="Unassembled WGS sequence"/>
</dbReference>
<reference evidence="1" key="1">
    <citation type="journal article" date="2021" name="PeerJ">
        <title>Extensive microbial diversity within the chicken gut microbiome revealed by metagenomics and culture.</title>
        <authorList>
            <person name="Gilroy R."/>
            <person name="Ravi A."/>
            <person name="Getino M."/>
            <person name="Pursley I."/>
            <person name="Horton D.L."/>
            <person name="Alikhan N.F."/>
            <person name="Baker D."/>
            <person name="Gharbi K."/>
            <person name="Hall N."/>
            <person name="Watson M."/>
            <person name="Adriaenssens E.M."/>
            <person name="Foster-Nyarko E."/>
            <person name="Jarju S."/>
            <person name="Secka A."/>
            <person name="Antonio M."/>
            <person name="Oren A."/>
            <person name="Chaudhuri R.R."/>
            <person name="La Ragione R."/>
            <person name="Hildebrand F."/>
            <person name="Pallen M.J."/>
        </authorList>
    </citation>
    <scope>NUCLEOTIDE SEQUENCE</scope>
    <source>
        <strain evidence="1">CHK188-4685</strain>
    </source>
</reference>
<evidence type="ECO:0000313" key="2">
    <source>
        <dbReference type="Proteomes" id="UP000886804"/>
    </source>
</evidence>
<reference evidence="1" key="2">
    <citation type="submission" date="2021-04" db="EMBL/GenBank/DDBJ databases">
        <authorList>
            <person name="Gilroy R."/>
        </authorList>
    </citation>
    <scope>NUCLEOTIDE SEQUENCE</scope>
    <source>
        <strain evidence="1">CHK188-4685</strain>
    </source>
</reference>
<dbReference type="EMBL" id="DWYS01000083">
    <property type="protein sequence ID" value="HJB07564.1"/>
    <property type="molecule type" value="Genomic_DNA"/>
</dbReference>
<dbReference type="AlphaFoldDB" id="A0A9D2RKM9"/>
<organism evidence="1 2">
    <name type="scientific">Candidatus Enterocloster faecavium</name>
    <dbReference type="NCBI Taxonomy" id="2838560"/>
    <lineage>
        <taxon>Bacteria</taxon>
        <taxon>Bacillati</taxon>
        <taxon>Bacillota</taxon>
        <taxon>Clostridia</taxon>
        <taxon>Lachnospirales</taxon>
        <taxon>Lachnospiraceae</taxon>
        <taxon>Enterocloster</taxon>
    </lineage>
</organism>
<protein>
    <submittedName>
        <fullName evidence="1">Uncharacterized protein</fullName>
    </submittedName>
</protein>
<sequence>MKRGDASFTFLSRIQEIEWNVEDGRWQSALALALTLPDICGGIEYPELVKKYRDGRVRKDRNGEMVRDVGSQYIQWFNHFAADYFKRDAQDAEPYLSGERCWQLRCEYLHQNKGFSNEDGSENTYFHLGINCGTSVCMSEEGGEEQNSGHIRLDIQQICSRMCLAARAYYEENHNRKDFSLYHTPVLDFVQWANRGENLEKTIAIVCSDRDYGEGIKGALRKVSGLIEIFKSPEAAKAFLKKKKPAVWVITGEMAEQKNQPWKIDRVPVVVLSQSEPEIKDGKYTWIPIPFSVNRLRDDVRKWLS</sequence>
<proteinExistence type="predicted"/>
<name>A0A9D2RKM9_9FIRM</name>
<gene>
    <name evidence="1" type="ORF">H9716_06805</name>
</gene>